<dbReference type="InterPro" id="IPR036102">
    <property type="entry name" value="OsmC/Ohrsf"/>
</dbReference>
<dbReference type="SUPFAM" id="SSF82784">
    <property type="entry name" value="OsmC-like"/>
    <property type="match status" value="1"/>
</dbReference>
<dbReference type="InterPro" id="IPR019953">
    <property type="entry name" value="OHR"/>
</dbReference>
<dbReference type="PANTHER" id="PTHR33797:SF2">
    <property type="entry name" value="ORGANIC HYDROPEROXIDE RESISTANCE PROTEIN-LIKE"/>
    <property type="match status" value="1"/>
</dbReference>
<dbReference type="Gene3D" id="3.30.300.20">
    <property type="match status" value="1"/>
</dbReference>
<dbReference type="PANTHER" id="PTHR33797">
    <property type="entry name" value="ORGANIC HYDROPEROXIDE RESISTANCE PROTEIN-LIKE"/>
    <property type="match status" value="1"/>
</dbReference>
<name>A0A6N2R592_9ACTO</name>
<evidence type="ECO:0000256" key="1">
    <source>
        <dbReference type="ARBA" id="ARBA00007378"/>
    </source>
</evidence>
<protein>
    <submittedName>
        <fullName evidence="2">Organic hydroperoxide resistance protein OhrB</fullName>
    </submittedName>
</protein>
<proteinExistence type="inferred from homology"/>
<comment type="similarity">
    <text evidence="1">Belongs to the OsmC/Ohr family.</text>
</comment>
<evidence type="ECO:0000313" key="2">
    <source>
        <dbReference type="EMBL" id="VYS75906.1"/>
    </source>
</evidence>
<gene>
    <name evidence="2" type="primary">ohrB</name>
    <name evidence="2" type="ORF">AOLFYP35_00167</name>
</gene>
<sequence length="171" mass="17665">MHSTLFFFLLGLKYSALFGQKRHNGVMSNTPSKIVYTARAEVTGGRSGQAHSFEPDLTLDMRMPPALGGPGGGANPEALFAMGYGACFQGALGLAAKEAGVDVADSKVAVSVGIGPEGESFGITVDIRVLIPGLELSQAQALVERTHQLCPYSKAVAGNVPVSVSAVTDLS</sequence>
<organism evidence="2">
    <name type="scientific">Schaalia odontolytica</name>
    <dbReference type="NCBI Taxonomy" id="1660"/>
    <lineage>
        <taxon>Bacteria</taxon>
        <taxon>Bacillati</taxon>
        <taxon>Actinomycetota</taxon>
        <taxon>Actinomycetes</taxon>
        <taxon>Actinomycetales</taxon>
        <taxon>Actinomycetaceae</taxon>
        <taxon>Schaalia</taxon>
    </lineage>
</organism>
<dbReference type="GO" id="GO:0006979">
    <property type="term" value="P:response to oxidative stress"/>
    <property type="evidence" value="ECO:0007669"/>
    <property type="project" value="InterPro"/>
</dbReference>
<reference evidence="2" key="1">
    <citation type="submission" date="2019-11" db="EMBL/GenBank/DDBJ databases">
        <authorList>
            <person name="Feng L."/>
        </authorList>
    </citation>
    <scope>NUCLEOTIDE SEQUENCE</scope>
    <source>
        <strain evidence="2">AodontolyticusLFYP35</strain>
    </source>
</reference>
<dbReference type="InterPro" id="IPR003718">
    <property type="entry name" value="OsmC/Ohr_fam"/>
</dbReference>
<dbReference type="AlphaFoldDB" id="A0A6N2R592"/>
<dbReference type="EMBL" id="CACRSM010000002">
    <property type="protein sequence ID" value="VYS75906.1"/>
    <property type="molecule type" value="Genomic_DNA"/>
</dbReference>
<dbReference type="Pfam" id="PF02566">
    <property type="entry name" value="OsmC"/>
    <property type="match status" value="1"/>
</dbReference>
<accession>A0A6N2R592</accession>
<dbReference type="Gene3D" id="2.20.25.10">
    <property type="match status" value="1"/>
</dbReference>
<dbReference type="InterPro" id="IPR015946">
    <property type="entry name" value="KH_dom-like_a/b"/>
</dbReference>
<dbReference type="NCBIfam" id="TIGR03561">
    <property type="entry name" value="organ_hyd_perox"/>
    <property type="match status" value="1"/>
</dbReference>